<accession>A0A807LKR6</accession>
<evidence type="ECO:0000313" key="2">
    <source>
        <dbReference type="Proteomes" id="UP000187148"/>
    </source>
</evidence>
<dbReference type="RefSeq" id="WP_076769903.1">
    <property type="nucleotide sequence ID" value="NZ_CP019445.1"/>
</dbReference>
<dbReference type="KEGG" id="kco:BWI95_17040"/>
<gene>
    <name evidence="1" type="ORF">BWI95_17040</name>
</gene>
<organism evidence="1 2">
    <name type="scientific">Kosakonia cowanii JCM 10956 = DSM 18146</name>
    <dbReference type="NCBI Taxonomy" id="1300165"/>
    <lineage>
        <taxon>Bacteria</taxon>
        <taxon>Pseudomonadati</taxon>
        <taxon>Pseudomonadota</taxon>
        <taxon>Gammaproteobacteria</taxon>
        <taxon>Enterobacterales</taxon>
        <taxon>Enterobacteriaceae</taxon>
        <taxon>Kosakonia</taxon>
    </lineage>
</organism>
<proteinExistence type="predicted"/>
<name>A0A807LKR6_9ENTR</name>
<evidence type="ECO:0000313" key="1">
    <source>
        <dbReference type="EMBL" id="APZ06630.1"/>
    </source>
</evidence>
<dbReference type="Proteomes" id="UP000187148">
    <property type="component" value="Chromosome"/>
</dbReference>
<dbReference type="EMBL" id="CP019445">
    <property type="protein sequence ID" value="APZ06630.1"/>
    <property type="molecule type" value="Genomic_DNA"/>
</dbReference>
<reference evidence="1 2" key="1">
    <citation type="submission" date="2017-01" db="EMBL/GenBank/DDBJ databases">
        <authorList>
            <person name="Cao J.-M."/>
        </authorList>
    </citation>
    <scope>NUCLEOTIDE SEQUENCE [LARGE SCALE GENOMIC DNA]</scope>
    <source>
        <strain evidence="1 2">888-76</strain>
    </source>
</reference>
<dbReference type="AlphaFoldDB" id="A0A807LKR6"/>
<sequence length="125" mass="14407">MPRIRISPEGTAKLIVLNLDEYAKEKNKVITRYKISKETMRKISNRSNIHPGFIREVGNSLGEIGWVLIESNDDHYCFLKQDAMNNWAKLTAKRIKGLRMQGEEAITDAYSKAYPGDELDIDYEE</sequence>
<protein>
    <submittedName>
        <fullName evidence="1">Uncharacterized protein</fullName>
    </submittedName>
</protein>
<keyword evidence="2" id="KW-1185">Reference proteome</keyword>